<dbReference type="GO" id="GO:0005524">
    <property type="term" value="F:ATP binding"/>
    <property type="evidence" value="ECO:0007669"/>
    <property type="project" value="UniProtKB-KW"/>
</dbReference>
<dbReference type="PANTHER" id="PTHR42734:SF6">
    <property type="entry name" value="MOLYBDATE IMPORT ATP-BINDING PROTEIN MOLC"/>
    <property type="match status" value="1"/>
</dbReference>
<keyword evidence="4 6" id="KW-0067">ATP-binding</keyword>
<comment type="similarity">
    <text evidence="1">Belongs to the ABC transporter superfamily.</text>
</comment>
<dbReference type="Proteomes" id="UP000183920">
    <property type="component" value="Unassembled WGS sequence"/>
</dbReference>
<dbReference type="FunFam" id="3.40.50.300:FF:000134">
    <property type="entry name" value="Iron-enterobactin ABC transporter ATP-binding protein"/>
    <property type="match status" value="1"/>
</dbReference>
<keyword evidence="2" id="KW-0813">Transport</keyword>
<dbReference type="AlphaFoldDB" id="A0A0G4QD84"/>
<sequence length="264" mass="29062">MIIANAKQLAIGYKGKTLIKDLSFHIEQGQIICLLGANGCGKTTLMRTLLGLIPCIDGEINIAGKTLSKWSPTELAKVVAYVPQATHIPFSFNVIDMVVMGRGAHLSFFSMPSSQDKTMAMETLEMLSLSHLAHRTFDTLSGGEKQMVLIARALVQQPKLLIMDEPAASLDFGNQIKLLTQVKALKVLGISVFMSTHHPQHAASLADDVLLLTPHVPVLQDRPDILLTPDNLAHLYGVQPTDIQAHFHAYSDNKNDHRQEYEHN</sequence>
<dbReference type="CDD" id="cd03214">
    <property type="entry name" value="ABC_Iron-Siderophores_B12_Hemin"/>
    <property type="match status" value="1"/>
</dbReference>
<dbReference type="EMBL" id="CVRY01000005">
    <property type="protein sequence ID" value="CRL63825.1"/>
    <property type="molecule type" value="Genomic_DNA"/>
</dbReference>
<dbReference type="InterPro" id="IPR050153">
    <property type="entry name" value="Metal_Ion_Import_ABC"/>
</dbReference>
<dbReference type="SUPFAM" id="SSF52540">
    <property type="entry name" value="P-loop containing nucleoside triphosphate hydrolases"/>
    <property type="match status" value="1"/>
</dbReference>
<proteinExistence type="inferred from homology"/>
<evidence type="ECO:0000313" key="7">
    <source>
        <dbReference type="Proteomes" id="UP000183920"/>
    </source>
</evidence>
<dbReference type="InterPro" id="IPR017871">
    <property type="entry name" value="ABC_transporter-like_CS"/>
</dbReference>
<dbReference type="InterPro" id="IPR003593">
    <property type="entry name" value="AAA+_ATPase"/>
</dbReference>
<dbReference type="PROSITE" id="PS00211">
    <property type="entry name" value="ABC_TRANSPORTER_1"/>
    <property type="match status" value="1"/>
</dbReference>
<feature type="domain" description="ABC transporter" evidence="5">
    <location>
        <begin position="4"/>
        <end position="239"/>
    </location>
</feature>
<evidence type="ECO:0000259" key="5">
    <source>
        <dbReference type="PROSITE" id="PS50893"/>
    </source>
</evidence>
<dbReference type="GO" id="GO:0016887">
    <property type="term" value="F:ATP hydrolysis activity"/>
    <property type="evidence" value="ECO:0007669"/>
    <property type="project" value="InterPro"/>
</dbReference>
<gene>
    <name evidence="6" type="ORF">BN1804_02685</name>
</gene>
<dbReference type="RefSeq" id="WP_072064431.1">
    <property type="nucleotide sequence ID" value="NZ_CVRY01000005.1"/>
</dbReference>
<protein>
    <submittedName>
        <fullName evidence="6">Putative ABC transporter ATP-binding protein</fullName>
    </submittedName>
</protein>
<dbReference type="Pfam" id="PF00005">
    <property type="entry name" value="ABC_tran"/>
    <property type="match status" value="1"/>
</dbReference>
<evidence type="ECO:0000313" key="6">
    <source>
        <dbReference type="EMBL" id="CRL63825.1"/>
    </source>
</evidence>
<dbReference type="InterPro" id="IPR003439">
    <property type="entry name" value="ABC_transporter-like_ATP-bd"/>
</dbReference>
<name>A0A0G4QD84_9GAMM</name>
<accession>A0A0G4QD84</accession>
<keyword evidence="3" id="KW-0547">Nucleotide-binding</keyword>
<reference evidence="7" key="1">
    <citation type="submission" date="2015-06" db="EMBL/GenBank/DDBJ databases">
        <authorList>
            <person name="Urmite Genomes"/>
        </authorList>
    </citation>
    <scope>NUCLEOTIDE SEQUENCE [LARGE SCALE GENOMIC DNA]</scope>
    <source>
        <strain evidence="7">CSUR P1867</strain>
    </source>
</reference>
<organism evidence="6 7">
    <name type="scientific">Proteus penneri</name>
    <dbReference type="NCBI Taxonomy" id="102862"/>
    <lineage>
        <taxon>Bacteria</taxon>
        <taxon>Pseudomonadati</taxon>
        <taxon>Pseudomonadota</taxon>
        <taxon>Gammaproteobacteria</taxon>
        <taxon>Enterobacterales</taxon>
        <taxon>Morganellaceae</taxon>
        <taxon>Proteus</taxon>
    </lineage>
</organism>
<evidence type="ECO:0000256" key="1">
    <source>
        <dbReference type="ARBA" id="ARBA00005417"/>
    </source>
</evidence>
<dbReference type="PROSITE" id="PS50893">
    <property type="entry name" value="ABC_TRANSPORTER_2"/>
    <property type="match status" value="1"/>
</dbReference>
<dbReference type="PANTHER" id="PTHR42734">
    <property type="entry name" value="METAL TRANSPORT SYSTEM ATP-BINDING PROTEIN TM_0124-RELATED"/>
    <property type="match status" value="1"/>
</dbReference>
<evidence type="ECO:0000256" key="3">
    <source>
        <dbReference type="ARBA" id="ARBA00022741"/>
    </source>
</evidence>
<dbReference type="SMART" id="SM00382">
    <property type="entry name" value="AAA"/>
    <property type="match status" value="1"/>
</dbReference>
<dbReference type="InterPro" id="IPR027417">
    <property type="entry name" value="P-loop_NTPase"/>
</dbReference>
<evidence type="ECO:0000256" key="2">
    <source>
        <dbReference type="ARBA" id="ARBA00022448"/>
    </source>
</evidence>
<evidence type="ECO:0000256" key="4">
    <source>
        <dbReference type="ARBA" id="ARBA00022840"/>
    </source>
</evidence>
<dbReference type="Gene3D" id="3.40.50.300">
    <property type="entry name" value="P-loop containing nucleotide triphosphate hydrolases"/>
    <property type="match status" value="1"/>
</dbReference>